<feature type="compositionally biased region" description="Basic and acidic residues" evidence="1">
    <location>
        <begin position="15"/>
        <end position="26"/>
    </location>
</feature>
<feature type="region of interest" description="Disordered" evidence="1">
    <location>
        <begin position="44"/>
        <end position="75"/>
    </location>
</feature>
<reference evidence="2" key="1">
    <citation type="submission" date="2013-10" db="EMBL/GenBank/DDBJ databases">
        <title>Genomic analysis of the causative agents of coccidiosis in chickens.</title>
        <authorList>
            <person name="Reid A.J."/>
            <person name="Blake D."/>
            <person name="Billington K."/>
            <person name="Browne H."/>
            <person name="Dunn M."/>
            <person name="Hung S."/>
            <person name="Kawahara F."/>
            <person name="Miranda-Saavedra D."/>
            <person name="Mourier T."/>
            <person name="Nagra H."/>
            <person name="Otto T.D."/>
            <person name="Rawlings N."/>
            <person name="Sanchez A."/>
            <person name="Sanders M."/>
            <person name="Subramaniam C."/>
            <person name="Tay Y."/>
            <person name="Dear P."/>
            <person name="Doerig C."/>
            <person name="Gruber A."/>
            <person name="Parkinson J."/>
            <person name="Shirley M."/>
            <person name="Wan K.L."/>
            <person name="Berriman M."/>
            <person name="Tomley F."/>
            <person name="Pain A."/>
        </authorList>
    </citation>
    <scope>NUCLEOTIDE SEQUENCE [LARGE SCALE GENOMIC DNA]</scope>
    <source>
        <strain evidence="2">Houghton</strain>
    </source>
</reference>
<dbReference type="RefSeq" id="XP_013247700.1">
    <property type="nucleotide sequence ID" value="XM_013392246.1"/>
</dbReference>
<evidence type="ECO:0000313" key="3">
    <source>
        <dbReference type="Proteomes" id="UP000018050"/>
    </source>
</evidence>
<feature type="region of interest" description="Disordered" evidence="1">
    <location>
        <begin position="1"/>
        <end position="27"/>
    </location>
</feature>
<proteinExistence type="predicted"/>
<dbReference type="AlphaFoldDB" id="U6GX67"/>
<accession>U6GX67</accession>
<gene>
    <name evidence="2" type="ORF">EAH_00033380</name>
</gene>
<reference evidence="2" key="2">
    <citation type="submission" date="2013-10" db="EMBL/GenBank/DDBJ databases">
        <authorList>
            <person name="Aslett M."/>
        </authorList>
    </citation>
    <scope>NUCLEOTIDE SEQUENCE [LARGE SCALE GENOMIC DNA]</scope>
    <source>
        <strain evidence="2">Houghton</strain>
    </source>
</reference>
<dbReference type="GeneID" id="25271408"/>
<organism evidence="2 3">
    <name type="scientific">Eimeria acervulina</name>
    <name type="common">Coccidian parasite</name>
    <dbReference type="NCBI Taxonomy" id="5801"/>
    <lineage>
        <taxon>Eukaryota</taxon>
        <taxon>Sar</taxon>
        <taxon>Alveolata</taxon>
        <taxon>Apicomplexa</taxon>
        <taxon>Conoidasida</taxon>
        <taxon>Coccidia</taxon>
        <taxon>Eucoccidiorida</taxon>
        <taxon>Eimeriorina</taxon>
        <taxon>Eimeriidae</taxon>
        <taxon>Eimeria</taxon>
    </lineage>
</organism>
<evidence type="ECO:0000313" key="2">
    <source>
        <dbReference type="EMBL" id="CDI83124.1"/>
    </source>
</evidence>
<keyword evidence="3" id="KW-1185">Reference proteome</keyword>
<evidence type="ECO:0000256" key="1">
    <source>
        <dbReference type="SAM" id="MobiDB-lite"/>
    </source>
</evidence>
<dbReference type="Proteomes" id="UP000018050">
    <property type="component" value="Unassembled WGS sequence"/>
</dbReference>
<protein>
    <submittedName>
        <fullName evidence="2">Uncharacterized protein</fullName>
    </submittedName>
</protein>
<dbReference type="EMBL" id="HG673257">
    <property type="protein sequence ID" value="CDI83124.1"/>
    <property type="molecule type" value="Genomic_DNA"/>
</dbReference>
<name>U6GX67_EIMAC</name>
<sequence>MDPKPGLLLVSTRPSGEEAKTSDFGDKLSGATVELLDICTLHQQQGQQHQQQQGQQQQQQQGQQQQQQQQVQQQQQHQQHAINSFLFACLGATTAKALLQEGPLTDTQNHPWTSQRGDSRPYWLPLGAHLRGLWAPEETVKL</sequence>
<dbReference type="VEuPathDB" id="ToxoDB:EAH_00033380"/>